<evidence type="ECO:0000313" key="3">
    <source>
        <dbReference type="Proteomes" id="UP001627154"/>
    </source>
</evidence>
<keyword evidence="3" id="KW-1185">Reference proteome</keyword>
<accession>A0ABD2VYT7</accession>
<organism evidence="2 3">
    <name type="scientific">Trichogramma kaykai</name>
    <dbReference type="NCBI Taxonomy" id="54128"/>
    <lineage>
        <taxon>Eukaryota</taxon>
        <taxon>Metazoa</taxon>
        <taxon>Ecdysozoa</taxon>
        <taxon>Arthropoda</taxon>
        <taxon>Hexapoda</taxon>
        <taxon>Insecta</taxon>
        <taxon>Pterygota</taxon>
        <taxon>Neoptera</taxon>
        <taxon>Endopterygota</taxon>
        <taxon>Hymenoptera</taxon>
        <taxon>Apocrita</taxon>
        <taxon>Proctotrupomorpha</taxon>
        <taxon>Chalcidoidea</taxon>
        <taxon>Trichogrammatidae</taxon>
        <taxon>Trichogramma</taxon>
    </lineage>
</organism>
<comment type="caution">
    <text evidence="2">The sequence shown here is derived from an EMBL/GenBank/DDBJ whole genome shotgun (WGS) entry which is preliminary data.</text>
</comment>
<dbReference type="EMBL" id="JBJJXI010000149">
    <property type="protein sequence ID" value="KAL3385919.1"/>
    <property type="molecule type" value="Genomic_DNA"/>
</dbReference>
<dbReference type="Proteomes" id="UP001627154">
    <property type="component" value="Unassembled WGS sequence"/>
</dbReference>
<feature type="region of interest" description="Disordered" evidence="1">
    <location>
        <begin position="60"/>
        <end position="83"/>
    </location>
</feature>
<name>A0ABD2VYT7_9HYME</name>
<protein>
    <submittedName>
        <fullName evidence="2">Uncharacterized protein</fullName>
    </submittedName>
</protein>
<reference evidence="2 3" key="1">
    <citation type="journal article" date="2024" name="bioRxiv">
        <title>A reference genome for Trichogramma kaykai: A tiny desert-dwelling parasitoid wasp with competing sex-ratio distorters.</title>
        <authorList>
            <person name="Culotta J."/>
            <person name="Lindsey A.R."/>
        </authorList>
    </citation>
    <scope>NUCLEOTIDE SEQUENCE [LARGE SCALE GENOMIC DNA]</scope>
    <source>
        <strain evidence="2 3">KSX58</strain>
    </source>
</reference>
<proteinExistence type="predicted"/>
<gene>
    <name evidence="2" type="ORF">TKK_018443</name>
</gene>
<dbReference type="AlphaFoldDB" id="A0ABD2VYT7"/>
<evidence type="ECO:0000256" key="1">
    <source>
        <dbReference type="SAM" id="MobiDB-lite"/>
    </source>
</evidence>
<evidence type="ECO:0000313" key="2">
    <source>
        <dbReference type="EMBL" id="KAL3385919.1"/>
    </source>
</evidence>
<sequence length="83" mass="8946">MLRNLRTLIVCFNEGGEPSFDILKSAANEASFFGLYASNRPSRCTEHSANLASILNYIPPPTPSASETPLQRGPPVPQEQAAS</sequence>